<dbReference type="KEGG" id="rhd:R2APBS1_2654"/>
<dbReference type="EMBL" id="CP003470">
    <property type="protein sequence ID" value="AGG89734.1"/>
    <property type="molecule type" value="Genomic_DNA"/>
</dbReference>
<evidence type="ECO:0000256" key="1">
    <source>
        <dbReference type="SAM" id="Phobius"/>
    </source>
</evidence>
<dbReference type="HOGENOM" id="CLU_1141873_0_0_6"/>
<name>M4NFS4_9GAMM</name>
<feature type="transmembrane region" description="Helical" evidence="1">
    <location>
        <begin position="14"/>
        <end position="34"/>
    </location>
</feature>
<proteinExistence type="predicted"/>
<dbReference type="AlphaFoldDB" id="M4NFS4"/>
<keyword evidence="3" id="KW-1185">Reference proteome</keyword>
<feature type="transmembrane region" description="Helical" evidence="1">
    <location>
        <begin position="55"/>
        <end position="73"/>
    </location>
</feature>
<feature type="transmembrane region" description="Helical" evidence="1">
    <location>
        <begin position="117"/>
        <end position="140"/>
    </location>
</feature>
<gene>
    <name evidence="2" type="ORF">R2APBS1_2654</name>
</gene>
<sequence length="243" mass="27195">MTPPQVPKAKLPPYFFLGQPIGLAALTLGALTLFTQKRDAIVGAIPILANRSLDWCLLALGVLVLASMSLLILKTTQRHQDLNRKMHERRVEEARQRQLYEPRPLQSPMTLKPLENVWIGVILGWVVGLGMIALGVAGFMQHSSLSSFAICMLFSLFGTLIVLTATNKLFCRVELRGEEIFYTSMFCKRSFRAQDIRSAIYSRTGNVKTLKVSTAQSWFIVTTSNFTQGQLEIIRKFCDPSAT</sequence>
<keyword evidence="1" id="KW-0812">Transmembrane</keyword>
<organism evidence="2 3">
    <name type="scientific">Rhodanobacter denitrificans</name>
    <dbReference type="NCBI Taxonomy" id="666685"/>
    <lineage>
        <taxon>Bacteria</taxon>
        <taxon>Pseudomonadati</taxon>
        <taxon>Pseudomonadota</taxon>
        <taxon>Gammaproteobacteria</taxon>
        <taxon>Lysobacterales</taxon>
        <taxon>Rhodanobacteraceae</taxon>
        <taxon>Rhodanobacter</taxon>
    </lineage>
</organism>
<dbReference type="OrthoDB" id="10013276at2"/>
<protein>
    <submittedName>
        <fullName evidence="2">Uncharacterized protein</fullName>
    </submittedName>
</protein>
<dbReference type="RefSeq" id="WP_015448246.1">
    <property type="nucleotide sequence ID" value="NC_020541.1"/>
</dbReference>
<feature type="transmembrane region" description="Helical" evidence="1">
    <location>
        <begin position="147"/>
        <end position="166"/>
    </location>
</feature>
<evidence type="ECO:0000313" key="3">
    <source>
        <dbReference type="Proteomes" id="UP000011859"/>
    </source>
</evidence>
<evidence type="ECO:0000313" key="2">
    <source>
        <dbReference type="EMBL" id="AGG89734.1"/>
    </source>
</evidence>
<keyword evidence="1" id="KW-1133">Transmembrane helix</keyword>
<dbReference type="Proteomes" id="UP000011859">
    <property type="component" value="Chromosome"/>
</dbReference>
<keyword evidence="1" id="KW-0472">Membrane</keyword>
<accession>M4NFS4</accession>
<reference evidence="2 3" key="1">
    <citation type="submission" date="2012-04" db="EMBL/GenBank/DDBJ databases">
        <title>Complete genome of Rhodanobacter sp. 2APBS1.</title>
        <authorList>
            <consortium name="US DOE Joint Genome Institute"/>
            <person name="Huntemann M."/>
            <person name="Wei C.-L."/>
            <person name="Han J."/>
            <person name="Detter J.C."/>
            <person name="Han C."/>
            <person name="Tapia R."/>
            <person name="Munk A.C.C."/>
            <person name="Chen A."/>
            <person name="Krypides N."/>
            <person name="Mavromatis K."/>
            <person name="Markowitz V."/>
            <person name="Szeto E."/>
            <person name="Ivanova N."/>
            <person name="Mikhailova N."/>
            <person name="Ovchinnikova G."/>
            <person name="Pagani I."/>
            <person name="Pati A."/>
            <person name="Goodwin L."/>
            <person name="Peters L."/>
            <person name="Pitluck S."/>
            <person name="Woyke T."/>
            <person name="Prakash O."/>
            <person name="Elkins J."/>
            <person name="Brown S."/>
            <person name="Palumbo A."/>
            <person name="Hemme C."/>
            <person name="Zhou J."/>
            <person name="Watson D."/>
            <person name="Jardine P."/>
            <person name="Kostka J."/>
            <person name="Green S."/>
        </authorList>
    </citation>
    <scope>NUCLEOTIDE SEQUENCE [LARGE SCALE GENOMIC DNA]</scope>
    <source>
        <strain evidence="2 3">2APBS1</strain>
    </source>
</reference>